<dbReference type="STRING" id="1193713.GCA_001636315_00199"/>
<accession>A0A3T0I042</accession>
<sequence>MVESVVREVIQTMKMEKEKEKVGKVLFIFCDSTAHEAFADQFIRLKNANIGYDLLFLDGETSSWLGMQRVESTGSERIIAADDYSPAAIELAKDYDGIIIPEIDIDNAARVVQGLKGTIKSEVIFSALVLGKFILIGADTPGIKRADRRVLNTLNLPLPLKKRYEEYVKFMTGLEIVFKPQINFADSILQRFQQKINEKKALKGSGGEAAAVESGNTQDISRENVIFSKKLLTPDWIQAQVHFPNCTVYLKQGTIISPLAKDLLKEKKLTVKFFKRDE</sequence>
<evidence type="ECO:0000313" key="1">
    <source>
        <dbReference type="EMBL" id="AZU62800.1"/>
    </source>
</evidence>
<organism evidence="1 2">
    <name type="scientific">Neobacillus mesonae</name>
    <dbReference type="NCBI Taxonomy" id="1193713"/>
    <lineage>
        <taxon>Bacteria</taxon>
        <taxon>Bacillati</taxon>
        <taxon>Bacillota</taxon>
        <taxon>Bacilli</taxon>
        <taxon>Bacillales</taxon>
        <taxon>Bacillaceae</taxon>
        <taxon>Neobacillus</taxon>
    </lineage>
</organism>
<gene>
    <name evidence="1" type="ORF">CHR53_16860</name>
</gene>
<dbReference type="AlphaFoldDB" id="A0A3T0I042"/>
<reference evidence="1 2" key="1">
    <citation type="submission" date="2017-07" db="EMBL/GenBank/DDBJ databases">
        <title>The complete genome sequence of Bacillus mesonae strain H20-5, an efficient strain improving plant abiotic stress resistance.</title>
        <authorList>
            <person name="Kim S.Y."/>
            <person name="Song H."/>
            <person name="Sang M.K."/>
            <person name="Weon H.-Y."/>
            <person name="Song J."/>
        </authorList>
    </citation>
    <scope>NUCLEOTIDE SEQUENCE [LARGE SCALE GENOMIC DNA]</scope>
    <source>
        <strain evidence="1 2">H20-5</strain>
    </source>
</reference>
<name>A0A3T0I042_9BACI</name>
<keyword evidence="2" id="KW-1185">Reference proteome</keyword>
<dbReference type="OrthoDB" id="2827920at2"/>
<proteinExistence type="predicted"/>
<dbReference type="KEGG" id="nmk:CHR53_16860"/>
<dbReference type="EMBL" id="CP022572">
    <property type="protein sequence ID" value="AZU62800.1"/>
    <property type="molecule type" value="Genomic_DNA"/>
</dbReference>
<protein>
    <submittedName>
        <fullName evidence="1">Uncharacterized protein</fullName>
    </submittedName>
</protein>
<dbReference type="Proteomes" id="UP000282892">
    <property type="component" value="Chromosome"/>
</dbReference>
<evidence type="ECO:0000313" key="2">
    <source>
        <dbReference type="Proteomes" id="UP000282892"/>
    </source>
</evidence>